<protein>
    <submittedName>
        <fullName evidence="2">Hemagglutinin protein</fullName>
    </submittedName>
</protein>
<reference evidence="3" key="1">
    <citation type="journal article" date="2019" name="Int. J. Syst. Evol. Microbiol.">
        <title>The Global Catalogue of Microorganisms (GCM) 10K type strain sequencing project: providing services to taxonomists for standard genome sequencing and annotation.</title>
        <authorList>
            <consortium name="The Broad Institute Genomics Platform"/>
            <consortium name="The Broad Institute Genome Sequencing Center for Infectious Disease"/>
            <person name="Wu L."/>
            <person name="Ma J."/>
        </authorList>
    </citation>
    <scope>NUCLEOTIDE SEQUENCE [LARGE SCALE GENOMIC DNA]</scope>
    <source>
        <strain evidence="3">KCTC 42808</strain>
    </source>
</reference>
<evidence type="ECO:0000256" key="1">
    <source>
        <dbReference type="SAM" id="SignalP"/>
    </source>
</evidence>
<keyword evidence="3" id="KW-1185">Reference proteome</keyword>
<accession>A0ABW5JYA3</accession>
<dbReference type="RefSeq" id="WP_379899821.1">
    <property type="nucleotide sequence ID" value="NZ_JBHULM010000001.1"/>
</dbReference>
<name>A0ABW5JYA3_9FLAO</name>
<dbReference type="Proteomes" id="UP001597467">
    <property type="component" value="Unassembled WGS sequence"/>
</dbReference>
<feature type="signal peptide" evidence="1">
    <location>
        <begin position="1"/>
        <end position="19"/>
    </location>
</feature>
<organism evidence="2 3">
    <name type="scientific">Lacinutrix gracilariae</name>
    <dbReference type="NCBI Taxonomy" id="1747198"/>
    <lineage>
        <taxon>Bacteria</taxon>
        <taxon>Pseudomonadati</taxon>
        <taxon>Bacteroidota</taxon>
        <taxon>Flavobacteriia</taxon>
        <taxon>Flavobacteriales</taxon>
        <taxon>Flavobacteriaceae</taxon>
        <taxon>Lacinutrix</taxon>
    </lineage>
</organism>
<dbReference type="EMBL" id="JBHULM010000001">
    <property type="protein sequence ID" value="MFD2540768.1"/>
    <property type="molecule type" value="Genomic_DNA"/>
</dbReference>
<keyword evidence="1" id="KW-0732">Signal</keyword>
<evidence type="ECO:0000313" key="2">
    <source>
        <dbReference type="EMBL" id="MFD2540768.1"/>
    </source>
</evidence>
<feature type="chain" id="PRO_5045419436" evidence="1">
    <location>
        <begin position="20"/>
        <end position="322"/>
    </location>
</feature>
<proteinExistence type="predicted"/>
<sequence>MKLKLTFLISLLLTFVSYGQTIEKFSIDSGGASATAGGIEILYTIGEVNVQELSTGAVSVSEGFINGPMKIKIDPKFFLQGPSLNPASAGLMNDDLRMNSFLPTTSPYADAATCNAAVFSVTGNDAIVDWVWIELRAANDNTKRINGKSALLQRDGDVVGLDGVSDVIMTAGPTNYYVVVKHRNHIGAMSASTIALKEDTATVVDFTNSGFSTYGSNAQVVLGSGDTALWAGDTNHTGQVRFSGALNGSNIIKDAVLADPSNVLNFITYSASGYLDIDVNMNGIGKFSGENNDSNILKDNVLAHPANVLNFATYTINTTVPE</sequence>
<gene>
    <name evidence="2" type="ORF">ACFSSB_00440</name>
</gene>
<evidence type="ECO:0000313" key="3">
    <source>
        <dbReference type="Proteomes" id="UP001597467"/>
    </source>
</evidence>
<comment type="caution">
    <text evidence="2">The sequence shown here is derived from an EMBL/GenBank/DDBJ whole genome shotgun (WGS) entry which is preliminary data.</text>
</comment>